<dbReference type="EMBL" id="CAJHIO010000027">
    <property type="protein sequence ID" value="CAD6493271.1"/>
    <property type="molecule type" value="Genomic_DNA"/>
</dbReference>
<name>A0A811TAB9_9EURY</name>
<gene>
    <name evidence="1" type="ORF">CHKLHMKO_00443</name>
</gene>
<comment type="caution">
    <text evidence="1">The sequence shown here is derived from an EMBL/GenBank/DDBJ whole genome shotgun (WGS) entry which is preliminary data.</text>
</comment>
<evidence type="ECO:0000313" key="2">
    <source>
        <dbReference type="Proteomes" id="UP000610373"/>
    </source>
</evidence>
<evidence type="ECO:0008006" key="3">
    <source>
        <dbReference type="Google" id="ProtNLM"/>
    </source>
</evidence>
<accession>A0A811TAB9</accession>
<evidence type="ECO:0000313" key="1">
    <source>
        <dbReference type="EMBL" id="CAD6493271.1"/>
    </source>
</evidence>
<organism evidence="1 2">
    <name type="scientific">Candidatus Argoarchaeum ethanivorans</name>
    <dbReference type="NCBI Taxonomy" id="2608793"/>
    <lineage>
        <taxon>Archaea</taxon>
        <taxon>Methanobacteriati</taxon>
        <taxon>Methanobacteriota</taxon>
        <taxon>Stenosarchaea group</taxon>
        <taxon>Methanomicrobia</taxon>
        <taxon>Methanosarcinales</taxon>
        <taxon>Methanosarcinales incertae sedis</taxon>
        <taxon>GOM Arc I cluster</taxon>
        <taxon>Candidatus Argoarchaeum</taxon>
    </lineage>
</organism>
<proteinExistence type="predicted"/>
<sequence length="130" mass="14128">MMKGKISDSGSPLIEIRVIGSRADITVEGVLDTGFDGYLCLPVTTAVSLGLELIKLENAELADGTILEDEPVFSGRMEWDRNIIDVDIVLTKSADTLLGTDLLRGMEVGLNYLTGEVVIEEIKASESERR</sequence>
<protein>
    <recommendedName>
        <fullName evidence="3">Clan AA aspartic protease</fullName>
    </recommendedName>
</protein>
<reference evidence="1" key="1">
    <citation type="submission" date="2020-10" db="EMBL/GenBank/DDBJ databases">
        <authorList>
            <person name="Hahn C.J."/>
            <person name="Laso-Perez R."/>
            <person name="Vulcano F."/>
            <person name="Vaziourakis K.-M."/>
            <person name="Stokke R."/>
            <person name="Steen I.H."/>
            <person name="Teske A."/>
            <person name="Boetius A."/>
            <person name="Liebeke M."/>
            <person name="Amann R."/>
            <person name="Knittel K."/>
        </authorList>
    </citation>
    <scope>NUCLEOTIDE SEQUENCE</scope>
    <source>
        <strain evidence="1">Gfbio:e3339647-f889-4370-9287-4fb5cb688e4c:AG392O15_GoMArc1</strain>
    </source>
</reference>
<dbReference type="AlphaFoldDB" id="A0A811TAB9"/>
<dbReference type="Proteomes" id="UP000610373">
    <property type="component" value="Unassembled WGS sequence"/>
</dbReference>